<evidence type="ECO:0000313" key="9">
    <source>
        <dbReference type="Proteomes" id="UP000777438"/>
    </source>
</evidence>
<dbReference type="PROSITE" id="PS50850">
    <property type="entry name" value="MFS"/>
    <property type="match status" value="1"/>
</dbReference>
<feature type="domain" description="Major facilitator superfamily (MFS) profile" evidence="7">
    <location>
        <begin position="33"/>
        <end position="457"/>
    </location>
</feature>
<dbReference type="PANTHER" id="PTHR23502">
    <property type="entry name" value="MAJOR FACILITATOR SUPERFAMILY"/>
    <property type="match status" value="1"/>
</dbReference>
<organism evidence="8 9">
    <name type="scientific">Thelonectria olida</name>
    <dbReference type="NCBI Taxonomy" id="1576542"/>
    <lineage>
        <taxon>Eukaryota</taxon>
        <taxon>Fungi</taxon>
        <taxon>Dikarya</taxon>
        <taxon>Ascomycota</taxon>
        <taxon>Pezizomycotina</taxon>
        <taxon>Sordariomycetes</taxon>
        <taxon>Hypocreomycetidae</taxon>
        <taxon>Hypocreales</taxon>
        <taxon>Nectriaceae</taxon>
        <taxon>Thelonectria</taxon>
    </lineage>
</organism>
<feature type="transmembrane region" description="Helical" evidence="6">
    <location>
        <begin position="125"/>
        <end position="147"/>
    </location>
</feature>
<feature type="transmembrane region" description="Helical" evidence="6">
    <location>
        <begin position="336"/>
        <end position="355"/>
    </location>
</feature>
<dbReference type="InterPro" id="IPR011701">
    <property type="entry name" value="MFS"/>
</dbReference>
<keyword evidence="2 6" id="KW-0812">Transmembrane</keyword>
<feature type="transmembrane region" description="Helical" evidence="6">
    <location>
        <begin position="159"/>
        <end position="182"/>
    </location>
</feature>
<dbReference type="InterPro" id="IPR036259">
    <property type="entry name" value="MFS_trans_sf"/>
</dbReference>
<dbReference type="PANTHER" id="PTHR23502:SF74">
    <property type="entry name" value="MAJOR FACILITATOR SUPERFAMILY (MFS) PROFILE DOMAIN-CONTAINING PROTEIN"/>
    <property type="match status" value="1"/>
</dbReference>
<dbReference type="Proteomes" id="UP000777438">
    <property type="component" value="Unassembled WGS sequence"/>
</dbReference>
<keyword evidence="5" id="KW-0325">Glycoprotein</keyword>
<dbReference type="SUPFAM" id="SSF103473">
    <property type="entry name" value="MFS general substrate transporter"/>
    <property type="match status" value="1"/>
</dbReference>
<feature type="transmembrane region" description="Helical" evidence="6">
    <location>
        <begin position="367"/>
        <end position="389"/>
    </location>
</feature>
<feature type="transmembrane region" description="Helical" evidence="6">
    <location>
        <begin position="256"/>
        <end position="275"/>
    </location>
</feature>
<dbReference type="GO" id="GO:0022857">
    <property type="term" value="F:transmembrane transporter activity"/>
    <property type="evidence" value="ECO:0007669"/>
    <property type="project" value="InterPro"/>
</dbReference>
<gene>
    <name evidence="8" type="ORF">B0T10DRAFT_530393</name>
</gene>
<sequence>MTVQRVGARLAGVLNVPDSHNPVNFTVWKKRRVVAAGIFSIVNSGLGSSLPSGATGSIMEHFSVKNSTLSVLLNSIYLLGFAVGPLIFGPLSEHVGRRPVLIGTYLGYTLFTIGCALSPSFEALLVFRLLCGIAAGAPNAVIGPLYADIYDDAPTRGRAMAYFMCATSMTPPLGPIISGYASEVSWRLSFWIGFGIAVVGLPVMLLLPETYVPVIKRHLAGSEDSTTHHVTSKSELLAELKVIFSRPFVMMYQEPVVLFTSLYLAMIYSTLYLFFQAYPIIFQVENHGRNEQGPNIPLVSAGSVAALGVFLWYSSYHARALDTGATWAVSDEYRRLPPACIGGPMVVASLFWLGWTSYPSVHPAIPSLSGLLFGTGYLVIFISMLTYLGDAYKQFSASAQAAASTTRSVTAVCLPLAASPMYGTLGIQWACSLLAFVTMVLAIIPFVFIRFGPSIRKKSPFCQQVLELTSSTRP</sequence>
<proteinExistence type="predicted"/>
<dbReference type="InterPro" id="IPR020846">
    <property type="entry name" value="MFS_dom"/>
</dbReference>
<evidence type="ECO:0000256" key="5">
    <source>
        <dbReference type="ARBA" id="ARBA00023180"/>
    </source>
</evidence>
<feature type="transmembrane region" description="Helical" evidence="6">
    <location>
        <begin position="71"/>
        <end position="88"/>
    </location>
</feature>
<dbReference type="Pfam" id="PF07690">
    <property type="entry name" value="MFS_1"/>
    <property type="match status" value="1"/>
</dbReference>
<dbReference type="AlphaFoldDB" id="A0A9P8W431"/>
<evidence type="ECO:0000256" key="4">
    <source>
        <dbReference type="ARBA" id="ARBA00023136"/>
    </source>
</evidence>
<evidence type="ECO:0000256" key="2">
    <source>
        <dbReference type="ARBA" id="ARBA00022692"/>
    </source>
</evidence>
<keyword evidence="3 6" id="KW-1133">Transmembrane helix</keyword>
<name>A0A9P8W431_9HYPO</name>
<evidence type="ECO:0000256" key="3">
    <source>
        <dbReference type="ARBA" id="ARBA00022989"/>
    </source>
</evidence>
<comment type="caution">
    <text evidence="8">The sequence shown here is derived from an EMBL/GenBank/DDBJ whole genome shotgun (WGS) entry which is preliminary data.</text>
</comment>
<feature type="transmembrane region" description="Helical" evidence="6">
    <location>
        <begin position="33"/>
        <end position="51"/>
    </location>
</feature>
<comment type="subcellular location">
    <subcellularLocation>
        <location evidence="1">Membrane</location>
        <topology evidence="1">Multi-pass membrane protein</topology>
    </subcellularLocation>
</comment>
<evidence type="ECO:0000313" key="8">
    <source>
        <dbReference type="EMBL" id="KAH6887116.1"/>
    </source>
</evidence>
<protein>
    <submittedName>
        <fullName evidence="8">Major facilitator superfamily domain-containing protein</fullName>
    </submittedName>
</protein>
<keyword evidence="9" id="KW-1185">Reference proteome</keyword>
<dbReference type="OrthoDB" id="5141738at2759"/>
<dbReference type="GO" id="GO:0005886">
    <property type="term" value="C:plasma membrane"/>
    <property type="evidence" value="ECO:0007669"/>
    <property type="project" value="TreeGrafter"/>
</dbReference>
<evidence type="ECO:0000256" key="6">
    <source>
        <dbReference type="SAM" id="Phobius"/>
    </source>
</evidence>
<feature type="transmembrane region" description="Helical" evidence="6">
    <location>
        <begin position="427"/>
        <end position="449"/>
    </location>
</feature>
<reference evidence="8 9" key="1">
    <citation type="journal article" date="2021" name="Nat. Commun.">
        <title>Genetic determinants of endophytism in the Arabidopsis root mycobiome.</title>
        <authorList>
            <person name="Mesny F."/>
            <person name="Miyauchi S."/>
            <person name="Thiergart T."/>
            <person name="Pickel B."/>
            <person name="Atanasova L."/>
            <person name="Karlsson M."/>
            <person name="Huettel B."/>
            <person name="Barry K.W."/>
            <person name="Haridas S."/>
            <person name="Chen C."/>
            <person name="Bauer D."/>
            <person name="Andreopoulos W."/>
            <person name="Pangilinan J."/>
            <person name="LaButti K."/>
            <person name="Riley R."/>
            <person name="Lipzen A."/>
            <person name="Clum A."/>
            <person name="Drula E."/>
            <person name="Henrissat B."/>
            <person name="Kohler A."/>
            <person name="Grigoriev I.V."/>
            <person name="Martin F.M."/>
            <person name="Hacquard S."/>
        </authorList>
    </citation>
    <scope>NUCLEOTIDE SEQUENCE [LARGE SCALE GENOMIC DNA]</scope>
    <source>
        <strain evidence="8 9">MPI-CAGE-CH-0241</strain>
    </source>
</reference>
<dbReference type="EMBL" id="JAGPYM010000015">
    <property type="protein sequence ID" value="KAH6887116.1"/>
    <property type="molecule type" value="Genomic_DNA"/>
</dbReference>
<evidence type="ECO:0000256" key="1">
    <source>
        <dbReference type="ARBA" id="ARBA00004141"/>
    </source>
</evidence>
<dbReference type="Gene3D" id="1.20.1250.20">
    <property type="entry name" value="MFS general substrate transporter like domains"/>
    <property type="match status" value="1"/>
</dbReference>
<accession>A0A9P8W431</accession>
<feature type="transmembrane region" description="Helical" evidence="6">
    <location>
        <begin position="188"/>
        <end position="207"/>
    </location>
</feature>
<feature type="transmembrane region" description="Helical" evidence="6">
    <location>
        <begin position="295"/>
        <end position="315"/>
    </location>
</feature>
<evidence type="ECO:0000259" key="7">
    <source>
        <dbReference type="PROSITE" id="PS50850"/>
    </source>
</evidence>
<keyword evidence="4 6" id="KW-0472">Membrane</keyword>
<feature type="transmembrane region" description="Helical" evidence="6">
    <location>
        <begin position="100"/>
        <end position="119"/>
    </location>
</feature>